<proteinExistence type="inferred from homology"/>
<sequence>MKGLSDPTLAGAARRLSQAIQDLAARLASDGRTVRIMEVCGTHTMAIARSGLRHLLPANVILTSGPGCPVCVTGPGYIDAAQALAEQGAVIVTFGDLLRVPGSRLNLAETRARGGEVHVCYSPMEALKRAQASPDRQVVFLAIGFETTAAPIIAMLDLALRAGVENLSLLTAFKCVPPALTALIADPEIRIDAFLCPGHVSAIIGADAYRFVAETHRIPCVVAGFEPLDILLAIEGILNQLVTGESRVENQYQRVVRPEGNLKIQRLMDRHLTPADVDWRGIGVIPHSGLALRPEFRTFDAEARFDRVVQPGRIHPDCQCGEVLKGKITPPECRLFRRGCHPDHPIGPCMVSSEGSCAAWFHYDPPGQTEDNHG</sequence>
<dbReference type="Proteomes" id="UP001628193">
    <property type="component" value="Unassembled WGS sequence"/>
</dbReference>
<reference evidence="5 6" key="1">
    <citation type="submission" date="2024-05" db="EMBL/GenBank/DDBJ databases">
        <authorList>
            <consortium name="Candidatus Magnetaquicoccaceae bacterium FCR-1 genome sequencing consortium"/>
            <person name="Shimoshige H."/>
            <person name="Shimamura S."/>
            <person name="Taoka A."/>
            <person name="Kobayashi H."/>
            <person name="Maekawa T."/>
        </authorList>
    </citation>
    <scope>NUCLEOTIDE SEQUENCE [LARGE SCALE GENOMIC DNA]</scope>
    <source>
        <strain evidence="5 6">FCR-1</strain>
    </source>
</reference>
<dbReference type="Pfam" id="PF01924">
    <property type="entry name" value="HypD"/>
    <property type="match status" value="1"/>
</dbReference>
<evidence type="ECO:0000313" key="5">
    <source>
        <dbReference type="EMBL" id="GAB0056937.1"/>
    </source>
</evidence>
<dbReference type="InterPro" id="IPR042243">
    <property type="entry name" value="HypD_1"/>
</dbReference>
<evidence type="ECO:0000256" key="2">
    <source>
        <dbReference type="ARBA" id="ARBA00022723"/>
    </source>
</evidence>
<dbReference type="PIRSF" id="PIRSF005622">
    <property type="entry name" value="Hydrgn_mat_hypD"/>
    <property type="match status" value="1"/>
</dbReference>
<keyword evidence="3" id="KW-0408">Iron</keyword>
<dbReference type="RefSeq" id="WP_420904653.1">
    <property type="nucleotide sequence ID" value="NZ_BAAFGK010000004.1"/>
</dbReference>
<evidence type="ECO:0000256" key="4">
    <source>
        <dbReference type="PIRNR" id="PIRNR005622"/>
    </source>
</evidence>
<keyword evidence="2" id="KW-0479">Metal-binding</keyword>
<comment type="similarity">
    <text evidence="1 4">Belongs to the HypD family.</text>
</comment>
<dbReference type="NCBIfam" id="TIGR00075">
    <property type="entry name" value="hypD"/>
    <property type="match status" value="1"/>
</dbReference>
<dbReference type="EMBL" id="BAAFGK010000004">
    <property type="protein sequence ID" value="GAB0056937.1"/>
    <property type="molecule type" value="Genomic_DNA"/>
</dbReference>
<evidence type="ECO:0000256" key="3">
    <source>
        <dbReference type="ARBA" id="ARBA00023004"/>
    </source>
</evidence>
<organism evidence="5 6">
    <name type="scientific">Candidatus Magnetaquiglobus chichijimensis</name>
    <dbReference type="NCBI Taxonomy" id="3141448"/>
    <lineage>
        <taxon>Bacteria</taxon>
        <taxon>Pseudomonadati</taxon>
        <taxon>Pseudomonadota</taxon>
        <taxon>Magnetococcia</taxon>
        <taxon>Magnetococcales</taxon>
        <taxon>Candidatus Magnetaquicoccaceae</taxon>
        <taxon>Candidatus Magnetaquiglobus</taxon>
    </lineage>
</organism>
<dbReference type="PANTHER" id="PTHR30149">
    <property type="entry name" value="HYDROGENASE PROTEIN ASSEMBLY PROTEIN HYPD"/>
    <property type="match status" value="1"/>
</dbReference>
<protein>
    <recommendedName>
        <fullName evidence="4">Hydrogenase maturation factor</fullName>
    </recommendedName>
</protein>
<dbReference type="InterPro" id="IPR002780">
    <property type="entry name" value="Hyd_form_HypD"/>
</dbReference>
<evidence type="ECO:0000313" key="6">
    <source>
        <dbReference type="Proteomes" id="UP001628193"/>
    </source>
</evidence>
<gene>
    <name evidence="5" type="primary">hypD</name>
    <name evidence="5" type="ORF">SIID45300_01252</name>
</gene>
<dbReference type="InterPro" id="IPR042244">
    <property type="entry name" value="HypD_2_sf"/>
</dbReference>
<comment type="caution">
    <text evidence="5">The sequence shown here is derived from an EMBL/GenBank/DDBJ whole genome shotgun (WGS) entry which is preliminary data.</text>
</comment>
<evidence type="ECO:0000256" key="1">
    <source>
        <dbReference type="ARBA" id="ARBA00007888"/>
    </source>
</evidence>
<dbReference type="Gene3D" id="6.10.20.100">
    <property type="match status" value="1"/>
</dbReference>
<keyword evidence="6" id="KW-1185">Reference proteome</keyword>
<dbReference type="PANTHER" id="PTHR30149:SF0">
    <property type="entry name" value="HYDROGENASE MATURATION FACTOR HYPD"/>
    <property type="match status" value="1"/>
</dbReference>
<name>A0ABQ0C7S4_9PROT</name>
<reference evidence="5 6" key="2">
    <citation type="submission" date="2024-09" db="EMBL/GenBank/DDBJ databases">
        <title>Draft genome sequence of Candidatus Magnetaquicoccaceae bacterium FCR-1.</title>
        <authorList>
            <person name="Shimoshige H."/>
            <person name="Shimamura S."/>
            <person name="Taoka A."/>
            <person name="Kobayashi H."/>
            <person name="Maekawa T."/>
        </authorList>
    </citation>
    <scope>NUCLEOTIDE SEQUENCE [LARGE SCALE GENOMIC DNA]</scope>
    <source>
        <strain evidence="5 6">FCR-1</strain>
    </source>
</reference>
<dbReference type="Gene3D" id="3.40.50.11750">
    <property type="entry name" value="HypD, alpha/beta domain 1"/>
    <property type="match status" value="2"/>
</dbReference>
<accession>A0ABQ0C7S4</accession>